<proteinExistence type="predicted"/>
<comment type="caution">
    <text evidence="6">The sequence shown here is derived from an EMBL/GenBank/DDBJ whole genome shotgun (WGS) entry which is preliminary data.</text>
</comment>
<sequence>MAAMVAGGAGEADHILKTGGVSTMLKLGFLPPSSSPSRSPPLYTTSPSSLFDEGNLRRNHRPSPKPLLQKPSSNGNQHRIDLQERISKILVDGGYMRCGDGDVELTVSSRDRDFRVSVNVHRRVLAERSVFFEEKLGKGRGKGKGARHVVEICECDDVDVYVEAVALMYCSDLEWKILGQSVPKVLALLKVSEAIMFEDCLLACLKHLGKIPWTEEEEEKVVSAVTHFHPRRASAALQVLQRVSVGSSTSSSQPDGIISRLLIGVLHAKDEKARREMKGVLLKLLREDGGGGCRITEEREAIYNMCHKCISSLLVCLPKSTNLIGEVAREATNLLWLVEILISKGIGEEFVVLWADQKELAAVHSNVQCVYRFEISRITSLLCVAIGRGQVLVPRDTRFSLLNTWLDGLYSDFRWMKRDGGCFDRKIVENGLSQTILTLTMAQQQTLLLNWFERFLNQGDDCPNIHCAFEIWWRRAFVRQHVGGRDLDSSQLQIAVCDHSS</sequence>
<dbReference type="OrthoDB" id="2014231at2759"/>
<dbReference type="GO" id="GO:0016567">
    <property type="term" value="P:protein ubiquitination"/>
    <property type="evidence" value="ECO:0007669"/>
    <property type="project" value="UniProtKB-UniPathway"/>
</dbReference>
<feature type="domain" description="BTB" evidence="5">
    <location>
        <begin position="101"/>
        <end position="177"/>
    </location>
</feature>
<dbReference type="Pfam" id="PF25553">
    <property type="entry name" value="BTB-POZ_ANK-like"/>
    <property type="match status" value="1"/>
</dbReference>
<accession>A0A0K9PKW8</accession>
<dbReference type="OMA" id="SHMVEIS"/>
<dbReference type="Gene3D" id="3.30.710.10">
    <property type="entry name" value="Potassium Channel Kv1.1, Chain A"/>
    <property type="match status" value="1"/>
</dbReference>
<keyword evidence="7" id="KW-1185">Reference proteome</keyword>
<dbReference type="UniPathway" id="UPA00143"/>
<gene>
    <name evidence="6" type="ORF">ZOSMA_227G00010</name>
</gene>
<evidence type="ECO:0000256" key="1">
    <source>
        <dbReference type="ARBA" id="ARBA00002668"/>
    </source>
</evidence>
<name>A0A0K9PKW8_ZOSMR</name>
<dbReference type="Proteomes" id="UP000036987">
    <property type="component" value="Unassembled WGS sequence"/>
</dbReference>
<evidence type="ECO:0000259" key="5">
    <source>
        <dbReference type="PROSITE" id="PS50097"/>
    </source>
</evidence>
<dbReference type="PANTHER" id="PTHR31060:SF32">
    <property type="entry name" value="BTB_POZ DOMAIN PLANT PROTEIN"/>
    <property type="match status" value="1"/>
</dbReference>
<dbReference type="PANTHER" id="PTHR31060">
    <property type="entry name" value="OSJNBA0011J08.25 PROTEIN-RELATED"/>
    <property type="match status" value="1"/>
</dbReference>
<dbReference type="InterPro" id="IPR058039">
    <property type="entry name" value="At3g05675-like_ankyrin"/>
</dbReference>
<reference evidence="7" key="1">
    <citation type="journal article" date="2016" name="Nature">
        <title>The genome of the seagrass Zostera marina reveals angiosperm adaptation to the sea.</title>
        <authorList>
            <person name="Olsen J.L."/>
            <person name="Rouze P."/>
            <person name="Verhelst B."/>
            <person name="Lin Y.-C."/>
            <person name="Bayer T."/>
            <person name="Collen J."/>
            <person name="Dattolo E."/>
            <person name="De Paoli E."/>
            <person name="Dittami S."/>
            <person name="Maumus F."/>
            <person name="Michel G."/>
            <person name="Kersting A."/>
            <person name="Lauritano C."/>
            <person name="Lohaus R."/>
            <person name="Toepel M."/>
            <person name="Tonon T."/>
            <person name="Vanneste K."/>
            <person name="Amirebrahimi M."/>
            <person name="Brakel J."/>
            <person name="Bostroem C."/>
            <person name="Chovatia M."/>
            <person name="Grimwood J."/>
            <person name="Jenkins J.W."/>
            <person name="Jueterbock A."/>
            <person name="Mraz A."/>
            <person name="Stam W.T."/>
            <person name="Tice H."/>
            <person name="Bornberg-Bauer E."/>
            <person name="Green P.J."/>
            <person name="Pearson G.A."/>
            <person name="Procaccini G."/>
            <person name="Duarte C.M."/>
            <person name="Schmutz J."/>
            <person name="Reusch T.B.H."/>
            <person name="Van de Peer Y."/>
        </authorList>
    </citation>
    <scope>NUCLEOTIDE SEQUENCE [LARGE SCALE GENOMIC DNA]</scope>
    <source>
        <strain evidence="7">cv. Finnish</strain>
    </source>
</reference>
<evidence type="ECO:0000313" key="7">
    <source>
        <dbReference type="Proteomes" id="UP000036987"/>
    </source>
</evidence>
<feature type="compositionally biased region" description="Low complexity" evidence="4">
    <location>
        <begin position="31"/>
        <end position="50"/>
    </location>
</feature>
<evidence type="ECO:0000313" key="6">
    <source>
        <dbReference type="EMBL" id="KMZ68895.1"/>
    </source>
</evidence>
<comment type="pathway">
    <text evidence="2">Protein modification; protein ubiquitination.</text>
</comment>
<dbReference type="EMBL" id="LFYR01000806">
    <property type="protein sequence ID" value="KMZ68895.1"/>
    <property type="molecule type" value="Genomic_DNA"/>
</dbReference>
<dbReference type="InterPro" id="IPR011333">
    <property type="entry name" value="SKP1/BTB/POZ_sf"/>
</dbReference>
<keyword evidence="3" id="KW-0833">Ubl conjugation pathway</keyword>
<dbReference type="AlphaFoldDB" id="A0A0K9PKW8"/>
<comment type="function">
    <text evidence="1">May act as a substrate-specific adapter of an E3 ubiquitin-protein ligase complex (CUL3-RBX1-BTB) which mediates the ubiquitination and subsequent proteasomal degradation of target proteins.</text>
</comment>
<evidence type="ECO:0000256" key="2">
    <source>
        <dbReference type="ARBA" id="ARBA00004906"/>
    </source>
</evidence>
<protein>
    <submittedName>
        <fullName evidence="6">BTB/POZ domain-containing protein</fullName>
    </submittedName>
</protein>
<organism evidence="6 7">
    <name type="scientific">Zostera marina</name>
    <name type="common">Eelgrass</name>
    <dbReference type="NCBI Taxonomy" id="29655"/>
    <lineage>
        <taxon>Eukaryota</taxon>
        <taxon>Viridiplantae</taxon>
        <taxon>Streptophyta</taxon>
        <taxon>Embryophyta</taxon>
        <taxon>Tracheophyta</taxon>
        <taxon>Spermatophyta</taxon>
        <taxon>Magnoliopsida</taxon>
        <taxon>Liliopsida</taxon>
        <taxon>Zosteraceae</taxon>
        <taxon>Zostera</taxon>
    </lineage>
</organism>
<feature type="region of interest" description="Disordered" evidence="4">
    <location>
        <begin position="31"/>
        <end position="79"/>
    </location>
</feature>
<evidence type="ECO:0000256" key="4">
    <source>
        <dbReference type="SAM" id="MobiDB-lite"/>
    </source>
</evidence>
<evidence type="ECO:0000256" key="3">
    <source>
        <dbReference type="ARBA" id="ARBA00022786"/>
    </source>
</evidence>
<dbReference type="InterPro" id="IPR038920">
    <property type="entry name" value="At3g05675-like"/>
</dbReference>
<dbReference type="InterPro" id="IPR000210">
    <property type="entry name" value="BTB/POZ_dom"/>
</dbReference>
<dbReference type="PROSITE" id="PS50097">
    <property type="entry name" value="BTB"/>
    <property type="match status" value="1"/>
</dbReference>